<keyword evidence="1" id="KW-0472">Membrane</keyword>
<evidence type="ECO:0000313" key="2">
    <source>
        <dbReference type="EMBL" id="RAI85663.1"/>
    </source>
</evidence>
<reference evidence="2 3" key="1">
    <citation type="submission" date="2018-06" db="EMBL/GenBank/DDBJ databases">
        <title>Freshwater and sediment microbial communities from various areas in North America, analyzing microbe dynamics in response to fracking.</title>
        <authorList>
            <person name="Lamendella R."/>
        </authorList>
    </citation>
    <scope>NUCLEOTIDE SEQUENCE [LARGE SCALE GENOMIC DNA]</scope>
    <source>
        <strain evidence="2 3">NG-13</strain>
    </source>
</reference>
<gene>
    <name evidence="2" type="ORF">DET54_12118</name>
</gene>
<feature type="transmembrane region" description="Helical" evidence="1">
    <location>
        <begin position="81"/>
        <end position="103"/>
    </location>
</feature>
<dbReference type="Proteomes" id="UP000248827">
    <property type="component" value="Unassembled WGS sequence"/>
</dbReference>
<evidence type="ECO:0008006" key="4">
    <source>
        <dbReference type="Google" id="ProtNLM"/>
    </source>
</evidence>
<protein>
    <recommendedName>
        <fullName evidence="4">Zinc ribbon protein</fullName>
    </recommendedName>
</protein>
<organism evidence="2 3">
    <name type="scientific">Paenibacillus pabuli</name>
    <dbReference type="NCBI Taxonomy" id="1472"/>
    <lineage>
        <taxon>Bacteria</taxon>
        <taxon>Bacillati</taxon>
        <taxon>Bacillota</taxon>
        <taxon>Bacilli</taxon>
        <taxon>Bacillales</taxon>
        <taxon>Paenibacillaceae</taxon>
        <taxon>Paenibacillus</taxon>
    </lineage>
</organism>
<proteinExistence type="predicted"/>
<sequence length="109" mass="11652">MEEKIAFIIGIILFSSFILVIFGLAAGLFLATFRNIRAAIKGNKSSMEPCRSCGNSVSKTAIICPYCGDNFGEINVVANSIIGSFLAGIVSLAGGILLILGFIEFLRDW</sequence>
<feature type="transmembrane region" description="Helical" evidence="1">
    <location>
        <begin position="6"/>
        <end position="31"/>
    </location>
</feature>
<dbReference type="EMBL" id="QLLI01000021">
    <property type="protein sequence ID" value="RAI85663.1"/>
    <property type="molecule type" value="Genomic_DNA"/>
</dbReference>
<dbReference type="RefSeq" id="WP_111621418.1">
    <property type="nucleotide sequence ID" value="NZ_QLLI01000021.1"/>
</dbReference>
<keyword evidence="3" id="KW-1185">Reference proteome</keyword>
<comment type="caution">
    <text evidence="2">The sequence shown here is derived from an EMBL/GenBank/DDBJ whole genome shotgun (WGS) entry which is preliminary data.</text>
</comment>
<keyword evidence="1" id="KW-0812">Transmembrane</keyword>
<keyword evidence="1" id="KW-1133">Transmembrane helix</keyword>
<evidence type="ECO:0000313" key="3">
    <source>
        <dbReference type="Proteomes" id="UP000248827"/>
    </source>
</evidence>
<accession>A0ABX9BCA2</accession>
<evidence type="ECO:0000256" key="1">
    <source>
        <dbReference type="SAM" id="Phobius"/>
    </source>
</evidence>
<name>A0ABX9BCA2_9BACL</name>